<dbReference type="Proteomes" id="UP000265520">
    <property type="component" value="Unassembled WGS sequence"/>
</dbReference>
<evidence type="ECO:0000313" key="2">
    <source>
        <dbReference type="Proteomes" id="UP000265520"/>
    </source>
</evidence>
<protein>
    <submittedName>
        <fullName evidence="1">Uncharacterized protein</fullName>
    </submittedName>
</protein>
<proteinExistence type="predicted"/>
<sequence length="29" mass="3172">TEQAGTWTQQRVAQITGGPMDLREALIPC</sequence>
<evidence type="ECO:0000313" key="1">
    <source>
        <dbReference type="EMBL" id="MCI80391.1"/>
    </source>
</evidence>
<dbReference type="EMBL" id="LXQA010994842">
    <property type="protein sequence ID" value="MCI80391.1"/>
    <property type="molecule type" value="Genomic_DNA"/>
</dbReference>
<reference evidence="1 2" key="1">
    <citation type="journal article" date="2018" name="Front. Plant Sci.">
        <title>Red Clover (Trifolium pratense) and Zigzag Clover (T. medium) - A Picture of Genomic Similarities and Differences.</title>
        <authorList>
            <person name="Dluhosova J."/>
            <person name="Istvanek J."/>
            <person name="Nedelnik J."/>
            <person name="Repkova J."/>
        </authorList>
    </citation>
    <scope>NUCLEOTIDE SEQUENCE [LARGE SCALE GENOMIC DNA]</scope>
    <source>
        <strain evidence="2">cv. 10/8</strain>
        <tissue evidence="1">Leaf</tissue>
    </source>
</reference>
<accession>A0A392UZX9</accession>
<comment type="caution">
    <text evidence="1">The sequence shown here is derived from an EMBL/GenBank/DDBJ whole genome shotgun (WGS) entry which is preliminary data.</text>
</comment>
<organism evidence="1 2">
    <name type="scientific">Trifolium medium</name>
    <dbReference type="NCBI Taxonomy" id="97028"/>
    <lineage>
        <taxon>Eukaryota</taxon>
        <taxon>Viridiplantae</taxon>
        <taxon>Streptophyta</taxon>
        <taxon>Embryophyta</taxon>
        <taxon>Tracheophyta</taxon>
        <taxon>Spermatophyta</taxon>
        <taxon>Magnoliopsida</taxon>
        <taxon>eudicotyledons</taxon>
        <taxon>Gunneridae</taxon>
        <taxon>Pentapetalae</taxon>
        <taxon>rosids</taxon>
        <taxon>fabids</taxon>
        <taxon>Fabales</taxon>
        <taxon>Fabaceae</taxon>
        <taxon>Papilionoideae</taxon>
        <taxon>50 kb inversion clade</taxon>
        <taxon>NPAAA clade</taxon>
        <taxon>Hologalegina</taxon>
        <taxon>IRL clade</taxon>
        <taxon>Trifolieae</taxon>
        <taxon>Trifolium</taxon>
    </lineage>
</organism>
<feature type="non-terminal residue" evidence="1">
    <location>
        <position position="1"/>
    </location>
</feature>
<name>A0A392UZX9_9FABA</name>
<keyword evidence="2" id="KW-1185">Reference proteome</keyword>
<dbReference type="AlphaFoldDB" id="A0A392UZX9"/>